<feature type="non-terminal residue" evidence="2">
    <location>
        <position position="592"/>
    </location>
</feature>
<reference evidence="2 3" key="1">
    <citation type="submission" date="2020-10" db="EMBL/GenBank/DDBJ databases">
        <authorList>
            <person name="Klimov P.B."/>
            <person name="Dyachkov S.M."/>
            <person name="Chetverikov P.E."/>
        </authorList>
    </citation>
    <scope>NUCLEOTIDE SEQUENCE [LARGE SCALE GENOMIC DNA]</scope>
    <source>
        <strain evidence="2">BMOC 18-1129-001#AD2665</strain>
        <tissue evidence="2">Entire mites</tissue>
    </source>
</reference>
<keyword evidence="3" id="KW-1185">Reference proteome</keyword>
<accession>A0ABQ7S6Y8</accession>
<organism evidence="2 3">
    <name type="scientific">Fragariocoptes setiger</name>
    <dbReference type="NCBI Taxonomy" id="1670756"/>
    <lineage>
        <taxon>Eukaryota</taxon>
        <taxon>Metazoa</taxon>
        <taxon>Ecdysozoa</taxon>
        <taxon>Arthropoda</taxon>
        <taxon>Chelicerata</taxon>
        <taxon>Arachnida</taxon>
        <taxon>Acari</taxon>
        <taxon>Acariformes</taxon>
        <taxon>Trombidiformes</taxon>
        <taxon>Prostigmata</taxon>
        <taxon>Eupodina</taxon>
        <taxon>Eriophyoidea</taxon>
        <taxon>Phytoptidae</taxon>
        <taxon>Fragariocoptes</taxon>
    </lineage>
</organism>
<sequence length="592" mass="69622">MLDDVREADETNEWFAKIDTLILGLYQFSVGEPYYFHREVPHRRYFRRVYFHMVNCFELYFLTKAFALTQLVASIIQLERETGPTINTWWRSTHIDDECFRAHRNQTRITMLSHSTTNMSSSIASIASEQFQDNSKIRTFECSRIRLLNNDWLDFDPYAIVRSVDPLKFASTERIKYYCIMTALTLVLAVVLPMSRIVHRFNYRYLEFASNPQQTLRTQARYIYKHQVNLKHVFYYNIQRRRYDYYRARPYVRSDDWLKWSVRLRVAVNTLGQSMITVPLAVMLVWMTLDQENLRAGRPLIWHLFVWKDFVGEVSVAFVLFSLVIGPANIYLTFPIMELSFWLDEIRLQLCTAVLLLRHSRQQLHQVCYSLADHLRRGDIQAIRLRQSQAIGNGCRITSLPHFLRISNFRTRKRYQQLIAYSVAANYAYPVDRLIDDIYFGFYLFAHEFESVNEIVSLVISVSVMTMGLIAASLLYLSQYLSGFDTIVAVAMGLAFVLVNLLLIITSHISLKIRSLCPIIFSMLSEDRNHKRHQLWIEIVQRWFYSSRKLGFRVFGYGISYQSFLQVNVYVTSAILLSYSELLRHIGTIIGT</sequence>
<keyword evidence="1" id="KW-1133">Transmembrane helix</keyword>
<name>A0ABQ7S6Y8_9ACAR</name>
<gene>
    <name evidence="2" type="ORF">GZH46_02322</name>
</gene>
<dbReference type="Proteomes" id="UP000825002">
    <property type="component" value="Unassembled WGS sequence"/>
</dbReference>
<protein>
    <recommendedName>
        <fullName evidence="4">Odorant receptor</fullName>
    </recommendedName>
</protein>
<dbReference type="EMBL" id="JAIFTH010000635">
    <property type="protein sequence ID" value="KAG9509168.1"/>
    <property type="molecule type" value="Genomic_DNA"/>
</dbReference>
<feature type="transmembrane region" description="Helical" evidence="1">
    <location>
        <begin position="483"/>
        <end position="505"/>
    </location>
</feature>
<feature type="transmembrane region" description="Helical" evidence="1">
    <location>
        <begin position="177"/>
        <end position="198"/>
    </location>
</feature>
<proteinExistence type="predicted"/>
<comment type="caution">
    <text evidence="2">The sequence shown here is derived from an EMBL/GenBank/DDBJ whole genome shotgun (WGS) entry which is preliminary data.</text>
</comment>
<feature type="transmembrane region" description="Helical" evidence="1">
    <location>
        <begin position="310"/>
        <end position="333"/>
    </location>
</feature>
<evidence type="ECO:0008006" key="4">
    <source>
        <dbReference type="Google" id="ProtNLM"/>
    </source>
</evidence>
<keyword evidence="1" id="KW-0472">Membrane</keyword>
<feature type="transmembrane region" description="Helical" evidence="1">
    <location>
        <begin position="455"/>
        <end position="477"/>
    </location>
</feature>
<keyword evidence="1" id="KW-0812">Transmembrane</keyword>
<evidence type="ECO:0000313" key="3">
    <source>
        <dbReference type="Proteomes" id="UP000825002"/>
    </source>
</evidence>
<evidence type="ECO:0000313" key="2">
    <source>
        <dbReference type="EMBL" id="KAG9509168.1"/>
    </source>
</evidence>
<evidence type="ECO:0000256" key="1">
    <source>
        <dbReference type="SAM" id="Phobius"/>
    </source>
</evidence>
<feature type="transmembrane region" description="Helical" evidence="1">
    <location>
        <begin position="266"/>
        <end position="289"/>
    </location>
</feature>